<protein>
    <submittedName>
        <fullName evidence="1">Putative secreted protein</fullName>
    </submittedName>
</protein>
<proteinExistence type="predicted"/>
<evidence type="ECO:0000313" key="1">
    <source>
        <dbReference type="EMBL" id="MBW74613.1"/>
    </source>
</evidence>
<organism evidence="1">
    <name type="scientific">Anopheles darlingi</name>
    <name type="common">Mosquito</name>
    <dbReference type="NCBI Taxonomy" id="43151"/>
    <lineage>
        <taxon>Eukaryota</taxon>
        <taxon>Metazoa</taxon>
        <taxon>Ecdysozoa</taxon>
        <taxon>Arthropoda</taxon>
        <taxon>Hexapoda</taxon>
        <taxon>Insecta</taxon>
        <taxon>Pterygota</taxon>
        <taxon>Neoptera</taxon>
        <taxon>Endopterygota</taxon>
        <taxon>Diptera</taxon>
        <taxon>Nematocera</taxon>
        <taxon>Culicoidea</taxon>
        <taxon>Culicidae</taxon>
        <taxon>Anophelinae</taxon>
        <taxon>Anopheles</taxon>
    </lineage>
</organism>
<sequence>MFVRKDRFWRFSASAGDAACCVSACLACGAADRHLRISMPFTCWLRRTINCPRRIILLISLYWHKLYLERTTNLAGVTKRNATKTSGKEHFVRRDELIIC</sequence>
<accession>A0A2M4DAK4</accession>
<dbReference type="EMBL" id="GGFL01010435">
    <property type="protein sequence ID" value="MBW74613.1"/>
    <property type="molecule type" value="Transcribed_RNA"/>
</dbReference>
<dbReference type="AlphaFoldDB" id="A0A2M4DAK4"/>
<reference evidence="1" key="1">
    <citation type="submission" date="2018-01" db="EMBL/GenBank/DDBJ databases">
        <title>An insight into the sialome of Amazonian anophelines.</title>
        <authorList>
            <person name="Ribeiro J.M."/>
            <person name="Scarpassa V."/>
            <person name="Calvo E."/>
        </authorList>
    </citation>
    <scope>NUCLEOTIDE SEQUENCE</scope>
</reference>
<name>A0A2M4DAK4_ANODA</name>